<organism evidence="1 2">
    <name type="scientific">Tanacetum coccineum</name>
    <dbReference type="NCBI Taxonomy" id="301880"/>
    <lineage>
        <taxon>Eukaryota</taxon>
        <taxon>Viridiplantae</taxon>
        <taxon>Streptophyta</taxon>
        <taxon>Embryophyta</taxon>
        <taxon>Tracheophyta</taxon>
        <taxon>Spermatophyta</taxon>
        <taxon>Magnoliopsida</taxon>
        <taxon>eudicotyledons</taxon>
        <taxon>Gunneridae</taxon>
        <taxon>Pentapetalae</taxon>
        <taxon>asterids</taxon>
        <taxon>campanulids</taxon>
        <taxon>Asterales</taxon>
        <taxon>Asteraceae</taxon>
        <taxon>Asteroideae</taxon>
        <taxon>Anthemideae</taxon>
        <taxon>Anthemidinae</taxon>
        <taxon>Tanacetum</taxon>
    </lineage>
</organism>
<sequence length="423" mass="47958">MDSVIPNGQKNTLAEYMILSGADNHPPMLDKSIYNSWKSRMELYMQNKEHGRMMLESVEHGPLDWPSIEVDGITRLKKPVELSASEKLKSDCDLKATNIILQGLPTDVYALVNHHRIAKDLWEQVQLLMQVHQDACPQPQFVRQIEYIVSTVNQQTHLAEFPQIDSGLAVPVFKQGDDPIDAINKMMSFMSTIVTSRFPTTNNQLRNSSNPRQQATIHDGRELEFLADPGIIEGPVTQTVNTHNAAYQADDLDAYDSNCDDFSTAKAVLMANLSKNEITSDSNIIPYSQYLLETQNAAVNKGNLIANESLSVDLERYKEREKEAKNIDKEIALEKKVKELDNIVCKMGQSTKTVHMLMKPQVFYDNNLKQVLGFQNPLYLKKAQQIRLMLYDGSFIAKETNMILIADSEETLMLEEESRSKML</sequence>
<evidence type="ECO:0000313" key="1">
    <source>
        <dbReference type="EMBL" id="GJS95513.1"/>
    </source>
</evidence>
<proteinExistence type="predicted"/>
<reference evidence="1" key="2">
    <citation type="submission" date="2022-01" db="EMBL/GenBank/DDBJ databases">
        <authorList>
            <person name="Yamashiro T."/>
            <person name="Shiraishi A."/>
            <person name="Satake H."/>
            <person name="Nakayama K."/>
        </authorList>
    </citation>
    <scope>NUCLEOTIDE SEQUENCE</scope>
</reference>
<name>A0ABQ5A371_9ASTR</name>
<evidence type="ECO:0008006" key="3">
    <source>
        <dbReference type="Google" id="ProtNLM"/>
    </source>
</evidence>
<evidence type="ECO:0000313" key="2">
    <source>
        <dbReference type="Proteomes" id="UP001151760"/>
    </source>
</evidence>
<gene>
    <name evidence="1" type="ORF">Tco_0802481</name>
</gene>
<keyword evidence="2" id="KW-1185">Reference proteome</keyword>
<protein>
    <recommendedName>
        <fullName evidence="3">Integrase, catalytic region, zinc finger, CCHC-type, peptidase aspartic, catalytic</fullName>
    </recommendedName>
</protein>
<accession>A0ABQ5A371</accession>
<dbReference type="Proteomes" id="UP001151760">
    <property type="component" value="Unassembled WGS sequence"/>
</dbReference>
<reference evidence="1" key="1">
    <citation type="journal article" date="2022" name="Int. J. Mol. Sci.">
        <title>Draft Genome of Tanacetum Coccineum: Genomic Comparison of Closely Related Tanacetum-Family Plants.</title>
        <authorList>
            <person name="Yamashiro T."/>
            <person name="Shiraishi A."/>
            <person name="Nakayama K."/>
            <person name="Satake H."/>
        </authorList>
    </citation>
    <scope>NUCLEOTIDE SEQUENCE</scope>
</reference>
<dbReference type="EMBL" id="BQNB010011814">
    <property type="protein sequence ID" value="GJS95513.1"/>
    <property type="molecule type" value="Genomic_DNA"/>
</dbReference>
<comment type="caution">
    <text evidence="1">The sequence shown here is derived from an EMBL/GenBank/DDBJ whole genome shotgun (WGS) entry which is preliminary data.</text>
</comment>